<name>A0AAV5N0K6_9GAMM</name>
<feature type="compositionally biased region" description="Low complexity" evidence="2">
    <location>
        <begin position="273"/>
        <end position="286"/>
    </location>
</feature>
<keyword evidence="1" id="KW-0175">Coiled coil</keyword>
<proteinExistence type="predicted"/>
<keyword evidence="4" id="KW-1185">Reference proteome</keyword>
<accession>A0AAV5N0K6</accession>
<gene>
    <name evidence="3" type="ORF">SOASR030_12910</name>
</gene>
<feature type="compositionally biased region" description="Low complexity" evidence="2">
    <location>
        <begin position="305"/>
        <end position="314"/>
    </location>
</feature>
<dbReference type="AlphaFoldDB" id="A0AAV5N0K6"/>
<organism evidence="3 4">
    <name type="scientific">Leminorella grimontii</name>
    <dbReference type="NCBI Taxonomy" id="82981"/>
    <lineage>
        <taxon>Bacteria</taxon>
        <taxon>Pseudomonadati</taxon>
        <taxon>Pseudomonadota</taxon>
        <taxon>Gammaproteobacteria</taxon>
        <taxon>Enterobacterales</taxon>
        <taxon>Budviciaceae</taxon>
        <taxon>Leminorella</taxon>
    </lineage>
</organism>
<feature type="compositionally biased region" description="Basic and acidic residues" evidence="2">
    <location>
        <begin position="263"/>
        <end position="272"/>
    </location>
</feature>
<feature type="coiled-coil region" evidence="1">
    <location>
        <begin position="169"/>
        <end position="217"/>
    </location>
</feature>
<sequence>MPKSSARTITAKEKAKNARCRLKSKIGGALLLSAFALLSGCVERGVVDAASGEIKYESPDRKVNDYSRVRCDGDIWKSQNDETNANGLYWLRLISCAGTFTPTQARAQSYGYDGTKWDGVFKRAILLSKLDLGNAERRGALEQLKNFQATYPDSVYSLVQMWRSEQQLQLGLQEERARAQRQKEGAESQIVDLQLQMVEIKHQLHETTRKLQNLTDIERQLSSRKLTQGESLPPVNALPPQNPNAGSAVNEPKPQPVEAAAPKVDEKVEEKAAQPAKAPQEPAVAEPKAEIKSSGASTETKQPEKPAAAAPESKPAPKSETKVEKPAQPAQSQPAQSEAAPAAQKP</sequence>
<dbReference type="EMBL" id="BRLH01000002">
    <property type="protein sequence ID" value="GKX55179.1"/>
    <property type="molecule type" value="Genomic_DNA"/>
</dbReference>
<dbReference type="Proteomes" id="UP001058124">
    <property type="component" value="Unassembled WGS sequence"/>
</dbReference>
<protein>
    <submittedName>
        <fullName evidence="3">Membrane protein</fullName>
    </submittedName>
</protein>
<evidence type="ECO:0000313" key="3">
    <source>
        <dbReference type="EMBL" id="GKX55179.1"/>
    </source>
</evidence>
<dbReference type="InterPro" id="IPR025262">
    <property type="entry name" value="QseG"/>
</dbReference>
<dbReference type="RefSeq" id="WP_051155638.1">
    <property type="nucleotide sequence ID" value="NZ_BRLH01000002.1"/>
</dbReference>
<feature type="compositionally biased region" description="Low complexity" evidence="2">
    <location>
        <begin position="326"/>
        <end position="346"/>
    </location>
</feature>
<feature type="compositionally biased region" description="Basic and acidic residues" evidence="2">
    <location>
        <begin position="315"/>
        <end position="325"/>
    </location>
</feature>
<reference evidence="3" key="1">
    <citation type="submission" date="2022-06" db="EMBL/GenBank/DDBJ databases">
        <title>Draft genome sequences of Leminorella grimontii str. JCM5902.</title>
        <authorList>
            <person name="Wakabayashi Y."/>
            <person name="Kojima K."/>
        </authorList>
    </citation>
    <scope>NUCLEOTIDE SEQUENCE</scope>
    <source>
        <strain evidence="3">JCM 5902</strain>
    </source>
</reference>
<comment type="caution">
    <text evidence="3">The sequence shown here is derived from an EMBL/GenBank/DDBJ whole genome shotgun (WGS) entry which is preliminary data.</text>
</comment>
<evidence type="ECO:0000256" key="2">
    <source>
        <dbReference type="SAM" id="MobiDB-lite"/>
    </source>
</evidence>
<evidence type="ECO:0000256" key="1">
    <source>
        <dbReference type="SAM" id="Coils"/>
    </source>
</evidence>
<dbReference type="Pfam" id="PF13942">
    <property type="entry name" value="Lipoprotein_20"/>
    <property type="match status" value="1"/>
</dbReference>
<evidence type="ECO:0000313" key="4">
    <source>
        <dbReference type="Proteomes" id="UP001058124"/>
    </source>
</evidence>
<feature type="region of interest" description="Disordered" evidence="2">
    <location>
        <begin position="227"/>
        <end position="346"/>
    </location>
</feature>